<gene>
    <name evidence="1" type="ORF">SKM51_07915</name>
</gene>
<dbReference type="EMBL" id="JAXHPL010000037">
    <property type="protein sequence ID" value="MDY6487123.1"/>
    <property type="molecule type" value="Genomic_DNA"/>
</dbReference>
<accession>A0AB35UXE8</accession>
<dbReference type="AlphaFoldDB" id="A0AB35UXE8"/>
<comment type="caution">
    <text evidence="1">The sequence shown here is derived from an EMBL/GenBank/DDBJ whole genome shotgun (WGS) entry which is preliminary data.</text>
</comment>
<name>A0AB35UXE8_9GAMM</name>
<sequence length="344" mass="41835">MSHGYTESELRGMFTEEEIKYGLPVIIFGNHDYEEEDYRDYDENDIQDNLIEKLKKQAEIFDQIVDELCQKNDLNAQDVVNGYNKYLHTIDRKTIRCKFIIDLDKKITAIKKLNRDFSQDEIFYILHKMNVMDDKDNILNRYFNKERLPKDYYYLVQNKGALNILINQLLTNILGGMSITVQKKIEDLCEEIYINELLRTPYSRVGDIQRFIHNVVDREVGYDFHKQLDKEVMRTFLSICRLHVNFYDFKYRDYIYFKKIEENCYLESLKWSNEVRGEKTNMKLTMYQYLRSIYLMPISYYQTIKSREHNELIEFASKLRKLDFNKYKEIMIEIYSIKYRERYV</sequence>
<protein>
    <submittedName>
        <fullName evidence="1">Uncharacterized protein</fullName>
    </submittedName>
</protein>
<evidence type="ECO:0000313" key="1">
    <source>
        <dbReference type="EMBL" id="MDY6487123.1"/>
    </source>
</evidence>
<dbReference type="RefSeq" id="WP_321099550.1">
    <property type="nucleotide sequence ID" value="NZ_JAXHPL010000037.1"/>
</dbReference>
<proteinExistence type="predicted"/>
<reference evidence="1 2" key="1">
    <citation type="submission" date="2023-11" db="EMBL/GenBank/DDBJ databases">
        <title>The common occurrence of Acinetobacte faecalis in cattle feces and its emended description.</title>
        <authorList>
            <person name="Kyselkova M."/>
            <person name="Xanthopoulou K."/>
            <person name="Shestivska V."/>
            <person name="Spanelova P."/>
            <person name="Maixnerova M."/>
            <person name="Higgins P.G."/>
            <person name="Nemec A."/>
        </authorList>
    </citation>
    <scope>NUCLEOTIDE SEQUENCE [LARGE SCALE GENOMIC DNA]</scope>
    <source>
        <strain evidence="1 2">ANC 7483</strain>
    </source>
</reference>
<dbReference type="Proteomes" id="UP001278995">
    <property type="component" value="Unassembled WGS sequence"/>
</dbReference>
<evidence type="ECO:0000313" key="2">
    <source>
        <dbReference type="Proteomes" id="UP001278995"/>
    </source>
</evidence>
<organism evidence="1 2">
    <name type="scientific">Acinetobacter faecalis</name>
    <dbReference type="NCBI Taxonomy" id="2665161"/>
    <lineage>
        <taxon>Bacteria</taxon>
        <taxon>Pseudomonadati</taxon>
        <taxon>Pseudomonadota</taxon>
        <taxon>Gammaproteobacteria</taxon>
        <taxon>Moraxellales</taxon>
        <taxon>Moraxellaceae</taxon>
        <taxon>Acinetobacter</taxon>
    </lineage>
</organism>